<protein>
    <submittedName>
        <fullName evidence="2">Uncharacterized protein</fullName>
    </submittedName>
</protein>
<proteinExistence type="predicted"/>
<evidence type="ECO:0000313" key="3">
    <source>
        <dbReference type="Proteomes" id="UP000604046"/>
    </source>
</evidence>
<sequence length="723" mass="78966">MDARDFLQLRPHAGEELRLEDIIDVNEFEIAEAILNGKAALLGQNIGSCHLFGLCLHFGHHGTAAALLAHGVPGCELEVRHLGPFAGRARPPQFAECTCGSSWHTCPSCCYGFDTETHSWMVDWDAALTHAVEAAEVAAARPTARMVSKALRNGQSLPNLKVSKEASARLLDIAILSGDRALAEELAATSMHRPLRRWVWQDVFDEYLDERGYWLVVQDSKVIESAVAVGASLACLKAPRPSSFQEMPFRVAVALYDYELWKQIGEFLPEEPAASSWAPLQTQNMLAATALCTVSCDRFQIAVCERRLLEMGMACPASAKYLTTFSFLVGCNCAPYEQLAYLTLLDLCLLCGHSTGARLCMSLGLTEMSRWTQSLCLDHLLFACPVCGENGAPEDYFLLAPFEKRQAAARSALQPSLEAAWQHARCEMGINLSQAMRSWACGRVVPQSVLNHVLSFAAVRPGLLKVIDGRETELLHGIQSSPITIDFFAERMAKAAAEQRSANCQQVDAQNGHDDDAPGFPSVEENPLAFRVDESAHAAGAKASGPDQDSTNDLLTAIRNSKDDAPPLSGDGVVIFRFRRRSNTEDVNNILFDPNGPLTDLHRRVLEAGCEVAPGWCPAKALFVPLTQQQLGELLQPEAQGSIYELGGRDVLALKSDADMLNGAFRKIRRKDRPKLRREAPHESNPDGDGSDDSNGEPLAMMQGGLRTDSSLGFPMYSDAMTL</sequence>
<comment type="caution">
    <text evidence="2">The sequence shown here is derived from an EMBL/GenBank/DDBJ whole genome shotgun (WGS) entry which is preliminary data.</text>
</comment>
<keyword evidence="3" id="KW-1185">Reference proteome</keyword>
<gene>
    <name evidence="2" type="ORF">SNAT2548_LOCUS4073</name>
</gene>
<reference evidence="2" key="1">
    <citation type="submission" date="2021-02" db="EMBL/GenBank/DDBJ databases">
        <authorList>
            <person name="Dougan E. K."/>
            <person name="Rhodes N."/>
            <person name="Thang M."/>
            <person name="Chan C."/>
        </authorList>
    </citation>
    <scope>NUCLEOTIDE SEQUENCE</scope>
</reference>
<accession>A0A812ICP9</accession>
<dbReference type="EMBL" id="CAJNDS010000247">
    <property type="protein sequence ID" value="CAE7033856.1"/>
    <property type="molecule type" value="Genomic_DNA"/>
</dbReference>
<dbReference type="Proteomes" id="UP000604046">
    <property type="component" value="Unassembled WGS sequence"/>
</dbReference>
<feature type="region of interest" description="Disordered" evidence="1">
    <location>
        <begin position="671"/>
        <end position="707"/>
    </location>
</feature>
<name>A0A812ICP9_9DINO</name>
<evidence type="ECO:0000313" key="2">
    <source>
        <dbReference type="EMBL" id="CAE7033856.1"/>
    </source>
</evidence>
<evidence type="ECO:0000256" key="1">
    <source>
        <dbReference type="SAM" id="MobiDB-lite"/>
    </source>
</evidence>
<dbReference type="AlphaFoldDB" id="A0A812ICP9"/>
<organism evidence="2 3">
    <name type="scientific">Symbiodinium natans</name>
    <dbReference type="NCBI Taxonomy" id="878477"/>
    <lineage>
        <taxon>Eukaryota</taxon>
        <taxon>Sar</taxon>
        <taxon>Alveolata</taxon>
        <taxon>Dinophyceae</taxon>
        <taxon>Suessiales</taxon>
        <taxon>Symbiodiniaceae</taxon>
        <taxon>Symbiodinium</taxon>
    </lineage>
</organism>